<evidence type="ECO:0000313" key="3">
    <source>
        <dbReference type="EMBL" id="RDV06241.1"/>
    </source>
</evidence>
<feature type="signal peptide" evidence="2">
    <location>
        <begin position="1"/>
        <end position="21"/>
    </location>
</feature>
<name>A0A371BFV0_9SPHN</name>
<sequence length="193" mass="20278">MHFKAVIFACSIFCCTSAVQAQSALDAQLAKAMKPFESKGQQHVGKPDGKPAAAAQPGWSVDNDGSKADQPCGMTFAAPGKVMGYIGPYKDWKDSYFFVGGPEVPATAKVKKVKVTLATGGDSPQTVKAMHFPVKNGAPVILFQLTNFAAALDGLDDVESVSVTMNGASVFDGNWTGGFAAREKVRACLLKAQ</sequence>
<keyword evidence="2" id="KW-0732">Signal</keyword>
<feature type="chain" id="PRO_5016820764" description="Invasion associated locus B family protein" evidence="2">
    <location>
        <begin position="22"/>
        <end position="193"/>
    </location>
</feature>
<dbReference type="EMBL" id="QRGP01000001">
    <property type="protein sequence ID" value="RDV06241.1"/>
    <property type="molecule type" value="Genomic_DNA"/>
</dbReference>
<reference evidence="4" key="1">
    <citation type="submission" date="2018-08" db="EMBL/GenBank/DDBJ databases">
        <authorList>
            <person name="Kim S.-J."/>
            <person name="Jung G.-Y."/>
        </authorList>
    </citation>
    <scope>NUCLEOTIDE SEQUENCE [LARGE SCALE GENOMIC DNA]</scope>
    <source>
        <strain evidence="4">GY_G</strain>
    </source>
</reference>
<evidence type="ECO:0000256" key="1">
    <source>
        <dbReference type="SAM" id="MobiDB-lite"/>
    </source>
</evidence>
<comment type="caution">
    <text evidence="3">The sequence shown here is derived from an EMBL/GenBank/DDBJ whole genome shotgun (WGS) entry which is preliminary data.</text>
</comment>
<evidence type="ECO:0000256" key="2">
    <source>
        <dbReference type="SAM" id="SignalP"/>
    </source>
</evidence>
<gene>
    <name evidence="3" type="ORF">DXH95_02045</name>
</gene>
<keyword evidence="4" id="KW-1185">Reference proteome</keyword>
<dbReference type="Proteomes" id="UP000263833">
    <property type="component" value="Unassembled WGS sequence"/>
</dbReference>
<evidence type="ECO:0008006" key="5">
    <source>
        <dbReference type="Google" id="ProtNLM"/>
    </source>
</evidence>
<proteinExistence type="predicted"/>
<feature type="region of interest" description="Disordered" evidence="1">
    <location>
        <begin position="38"/>
        <end position="64"/>
    </location>
</feature>
<accession>A0A371BFV0</accession>
<organism evidence="3 4">
    <name type="scientific">Sphingorhabdus pulchriflava</name>
    <dbReference type="NCBI Taxonomy" id="2292257"/>
    <lineage>
        <taxon>Bacteria</taxon>
        <taxon>Pseudomonadati</taxon>
        <taxon>Pseudomonadota</taxon>
        <taxon>Alphaproteobacteria</taxon>
        <taxon>Sphingomonadales</taxon>
        <taxon>Sphingomonadaceae</taxon>
        <taxon>Sphingorhabdus</taxon>
    </lineage>
</organism>
<dbReference type="AlphaFoldDB" id="A0A371BFV0"/>
<evidence type="ECO:0000313" key="4">
    <source>
        <dbReference type="Proteomes" id="UP000263833"/>
    </source>
</evidence>
<protein>
    <recommendedName>
        <fullName evidence="5">Invasion associated locus B family protein</fullName>
    </recommendedName>
</protein>